<dbReference type="EMBL" id="JAUDZE010000003">
    <property type="protein sequence ID" value="MDN0014513.1"/>
    <property type="molecule type" value="Genomic_DNA"/>
</dbReference>
<dbReference type="SUPFAM" id="SSF51182">
    <property type="entry name" value="RmlC-like cupins"/>
    <property type="match status" value="1"/>
</dbReference>
<dbReference type="InterPro" id="IPR001538">
    <property type="entry name" value="Man6P_isomerase-2_C"/>
</dbReference>
<protein>
    <submittedName>
        <fullName evidence="2">Mannose-1-phosphate guanylyltransferase</fullName>
    </submittedName>
</protein>
<keyword evidence="3" id="KW-1185">Reference proteome</keyword>
<keyword evidence="2" id="KW-0548">Nucleotidyltransferase</keyword>
<dbReference type="Proteomes" id="UP001168524">
    <property type="component" value="Unassembled WGS sequence"/>
</dbReference>
<dbReference type="InterPro" id="IPR011051">
    <property type="entry name" value="RmlC_Cupin_sf"/>
</dbReference>
<proteinExistence type="predicted"/>
<organism evidence="2 3">
    <name type="scientific">Acinetobacter thutiue</name>
    <dbReference type="NCBI Taxonomy" id="2998078"/>
    <lineage>
        <taxon>Bacteria</taxon>
        <taxon>Pseudomonadati</taxon>
        <taxon>Pseudomonadota</taxon>
        <taxon>Gammaproteobacteria</taxon>
        <taxon>Moraxellales</taxon>
        <taxon>Moraxellaceae</taxon>
        <taxon>Acinetobacter</taxon>
    </lineage>
</organism>
<dbReference type="GO" id="GO:0016779">
    <property type="term" value="F:nucleotidyltransferase activity"/>
    <property type="evidence" value="ECO:0007669"/>
    <property type="project" value="UniProtKB-KW"/>
</dbReference>
<accession>A0ABT7WPB9</accession>
<evidence type="ECO:0000313" key="2">
    <source>
        <dbReference type="EMBL" id="MDN0014513.1"/>
    </source>
</evidence>
<comment type="caution">
    <text evidence="2">The sequence shown here is derived from an EMBL/GenBank/DDBJ whole genome shotgun (WGS) entry which is preliminary data.</text>
</comment>
<keyword evidence="2" id="KW-0808">Transferase</keyword>
<evidence type="ECO:0000259" key="1">
    <source>
        <dbReference type="Pfam" id="PF01050"/>
    </source>
</evidence>
<sequence length="41" mass="4538">MGTVHSLENLGCIPLELIELQLDSCLAEDDIIRFKDGYGCI</sequence>
<dbReference type="Pfam" id="PF01050">
    <property type="entry name" value="MannoseP_isomer"/>
    <property type="match status" value="1"/>
</dbReference>
<gene>
    <name evidence="2" type="ORF">QTA56_09720</name>
</gene>
<name>A0ABT7WPB9_9GAMM</name>
<evidence type="ECO:0000313" key="3">
    <source>
        <dbReference type="Proteomes" id="UP001168524"/>
    </source>
</evidence>
<feature type="domain" description="Mannose-6-phosphate isomerase type II C-terminal" evidence="1">
    <location>
        <begin position="2"/>
        <end position="36"/>
    </location>
</feature>
<reference evidence="2" key="1">
    <citation type="submission" date="2023-06" db="EMBL/GenBank/DDBJ databases">
        <title>Two novel species of Acinetobacter isolated from motorbike repairing workshop in Vietnam.</title>
        <authorList>
            <person name="Le N.T.T."/>
        </authorList>
    </citation>
    <scope>NUCLEOTIDE SEQUENCE</scope>
    <source>
        <strain evidence="2">VNH17</strain>
    </source>
</reference>